<dbReference type="EMBL" id="BARS01049952">
    <property type="protein sequence ID" value="GAG38543.1"/>
    <property type="molecule type" value="Genomic_DNA"/>
</dbReference>
<accession>X0XPI6</accession>
<dbReference type="InterPro" id="IPR007562">
    <property type="entry name" value="Transglutaminase-like_domain"/>
</dbReference>
<name>X0XPI6_9ZZZZ</name>
<proteinExistence type="predicted"/>
<dbReference type="Pfam" id="PF04473">
    <property type="entry name" value="DUF553"/>
    <property type="match status" value="1"/>
</dbReference>
<gene>
    <name evidence="2" type="ORF">S01H1_74646</name>
</gene>
<feature type="domain" description="Transglutaminase-like" evidence="1">
    <location>
        <begin position="69"/>
        <end position="169"/>
    </location>
</feature>
<feature type="non-terminal residue" evidence="2">
    <location>
        <position position="1"/>
    </location>
</feature>
<protein>
    <recommendedName>
        <fullName evidence="1">Transglutaminase-like domain-containing protein</fullName>
    </recommendedName>
</protein>
<organism evidence="2">
    <name type="scientific">marine sediment metagenome</name>
    <dbReference type="NCBI Taxonomy" id="412755"/>
    <lineage>
        <taxon>unclassified sequences</taxon>
        <taxon>metagenomes</taxon>
        <taxon>ecological metagenomes</taxon>
    </lineage>
</organism>
<comment type="caution">
    <text evidence="2">The sequence shown here is derived from an EMBL/GenBank/DDBJ whole genome shotgun (WGS) entry which is preliminary data.</text>
</comment>
<dbReference type="InterPro" id="IPR038765">
    <property type="entry name" value="Papain-like_cys_pep_sf"/>
</dbReference>
<dbReference type="SUPFAM" id="SSF54001">
    <property type="entry name" value="Cysteine proteinases"/>
    <property type="match status" value="1"/>
</dbReference>
<evidence type="ECO:0000313" key="2">
    <source>
        <dbReference type="EMBL" id="GAG38543.1"/>
    </source>
</evidence>
<dbReference type="AlphaFoldDB" id="X0XPI6"/>
<dbReference type="Gene3D" id="3.10.620.30">
    <property type="match status" value="1"/>
</dbReference>
<evidence type="ECO:0000259" key="1">
    <source>
        <dbReference type="Pfam" id="PF04473"/>
    </source>
</evidence>
<reference evidence="2" key="1">
    <citation type="journal article" date="2014" name="Front. Microbiol.">
        <title>High frequency of phylogenetically diverse reductive dehalogenase-homologous genes in deep subseafloor sedimentary metagenomes.</title>
        <authorList>
            <person name="Kawai M."/>
            <person name="Futagami T."/>
            <person name="Toyoda A."/>
            <person name="Takaki Y."/>
            <person name="Nishi S."/>
            <person name="Hori S."/>
            <person name="Arai W."/>
            <person name="Tsubouchi T."/>
            <person name="Morono Y."/>
            <person name="Uchiyama I."/>
            <person name="Ito T."/>
            <person name="Fujiyama A."/>
            <person name="Inagaki F."/>
            <person name="Takami H."/>
        </authorList>
    </citation>
    <scope>NUCLEOTIDE SEQUENCE</scope>
    <source>
        <strain evidence="2">Expedition CK06-06</strain>
    </source>
</reference>
<sequence>LQIDKDSLETSYDSLTTWYSGIRDEVNRRLGESEDKKLFFTPDDAAVAAKVQAVTDGFSEDVSEQWADFKRMYDWVVGNIEYNSDSRLPWLPSVNGSLSWYMDYWRMPSETLGDEVGDCEDMATLLASMILNYNSSAGYPCWAIRWVSDDSAHVAVAFPVQGGKLTILDPAGNYYTGTPGSLGSEDVSAAVADWLAHWQPEPGIRASEVFSDDIYETFATTAEFVQWALDR</sequence>